<organism evidence="2 3">
    <name type="scientific">Chironomus riparius</name>
    <dbReference type="NCBI Taxonomy" id="315576"/>
    <lineage>
        <taxon>Eukaryota</taxon>
        <taxon>Metazoa</taxon>
        <taxon>Ecdysozoa</taxon>
        <taxon>Arthropoda</taxon>
        <taxon>Hexapoda</taxon>
        <taxon>Insecta</taxon>
        <taxon>Pterygota</taxon>
        <taxon>Neoptera</taxon>
        <taxon>Endopterygota</taxon>
        <taxon>Diptera</taxon>
        <taxon>Nematocera</taxon>
        <taxon>Chironomoidea</taxon>
        <taxon>Chironomidae</taxon>
        <taxon>Chironominae</taxon>
        <taxon>Chironomus</taxon>
    </lineage>
</organism>
<keyword evidence="3" id="KW-1185">Reference proteome</keyword>
<feature type="signal peptide" evidence="1">
    <location>
        <begin position="1"/>
        <end position="25"/>
    </location>
</feature>
<evidence type="ECO:0000313" key="3">
    <source>
        <dbReference type="Proteomes" id="UP001153620"/>
    </source>
</evidence>
<dbReference type="Proteomes" id="UP001153620">
    <property type="component" value="Chromosome 3"/>
</dbReference>
<dbReference type="InterPro" id="IPR006631">
    <property type="entry name" value="DM4_12"/>
</dbReference>
<proteinExistence type="predicted"/>
<name>A0A9N9WXG2_9DIPT</name>
<accession>A0A9N9WXG2</accession>
<dbReference type="AlphaFoldDB" id="A0A9N9WXG2"/>
<evidence type="ECO:0000313" key="2">
    <source>
        <dbReference type="EMBL" id="CAG9807696.1"/>
    </source>
</evidence>
<reference evidence="2" key="2">
    <citation type="submission" date="2022-10" db="EMBL/GenBank/DDBJ databases">
        <authorList>
            <consortium name="ENA_rothamsted_submissions"/>
            <consortium name="culmorum"/>
            <person name="King R."/>
        </authorList>
    </citation>
    <scope>NUCLEOTIDE SEQUENCE</scope>
</reference>
<dbReference type="EMBL" id="OU895879">
    <property type="protein sequence ID" value="CAG9807696.1"/>
    <property type="molecule type" value="Genomic_DNA"/>
</dbReference>
<feature type="chain" id="PRO_5040419478" evidence="1">
    <location>
        <begin position="26"/>
        <end position="245"/>
    </location>
</feature>
<sequence length="245" mass="26661">MKLSNLVGLTYVVVIFVFLCHLTQAKQYDSSNTDSTYPNNEWRRRHVPVNDTDSAADRTQRLGFGTSGYGNSLGYGYGGSTNYGVGNYGTKIDLGAVVLGTIIGIGALLILPKVVGAVSGHGGYYRSNDETGVSDMLNRFDDFLAQHNVDSNACMQKAVCHFVRSSDYHNRVGTADQIESVITTLSENSIVEYMLDGTAIKEAIENAKSPTGRDCDAIYLACPLDRQAALQLMKKFLPLPGRNNK</sequence>
<protein>
    <submittedName>
        <fullName evidence="2">Uncharacterized protein</fullName>
    </submittedName>
</protein>
<keyword evidence="1" id="KW-0732">Signal</keyword>
<gene>
    <name evidence="2" type="ORF">CHIRRI_LOCUS10542</name>
</gene>
<dbReference type="Pfam" id="PF07841">
    <property type="entry name" value="DM4_12"/>
    <property type="match status" value="1"/>
</dbReference>
<reference evidence="2" key="1">
    <citation type="submission" date="2022-01" db="EMBL/GenBank/DDBJ databases">
        <authorList>
            <person name="King R."/>
        </authorList>
    </citation>
    <scope>NUCLEOTIDE SEQUENCE</scope>
</reference>
<dbReference type="OrthoDB" id="6356735at2759"/>
<evidence type="ECO:0000256" key="1">
    <source>
        <dbReference type="SAM" id="SignalP"/>
    </source>
</evidence>